<evidence type="ECO:0000256" key="4">
    <source>
        <dbReference type="ARBA" id="ARBA00022692"/>
    </source>
</evidence>
<feature type="transmembrane region" description="Helical" evidence="9">
    <location>
        <begin position="20"/>
        <end position="41"/>
    </location>
</feature>
<evidence type="ECO:0000256" key="5">
    <source>
        <dbReference type="ARBA" id="ARBA00022989"/>
    </source>
</evidence>
<dbReference type="GO" id="GO:1904669">
    <property type="term" value="P:ATP export"/>
    <property type="evidence" value="ECO:0007669"/>
    <property type="project" value="UniProtKB-ARBA"/>
</dbReference>
<feature type="transmembrane region" description="Helical" evidence="9">
    <location>
        <begin position="113"/>
        <end position="134"/>
    </location>
</feature>
<dbReference type="InParanoid" id="A0A672K814"/>
<keyword evidence="7 9" id="KW-0472">Membrane</keyword>
<dbReference type="GO" id="GO:0016020">
    <property type="term" value="C:membrane"/>
    <property type="evidence" value="ECO:0007669"/>
    <property type="project" value="UniProtKB-SubCell"/>
</dbReference>
<name>A0A672K814_SINGR</name>
<evidence type="ECO:0000256" key="2">
    <source>
        <dbReference type="ARBA" id="ARBA00008497"/>
    </source>
</evidence>
<keyword evidence="8" id="KW-0407">Ion channel</keyword>
<dbReference type="Proteomes" id="UP000472262">
    <property type="component" value="Unassembled WGS sequence"/>
</dbReference>
<evidence type="ECO:0000313" key="10">
    <source>
        <dbReference type="Ensembl" id="ENSSGRP00000006972.1"/>
    </source>
</evidence>
<evidence type="ECO:0000313" key="11">
    <source>
        <dbReference type="Proteomes" id="UP000472262"/>
    </source>
</evidence>
<evidence type="ECO:0000256" key="3">
    <source>
        <dbReference type="ARBA" id="ARBA00022448"/>
    </source>
</evidence>
<comment type="similarity">
    <text evidence="2">Belongs to the CALHM family.</text>
</comment>
<keyword evidence="11" id="KW-1185">Reference proteome</keyword>
<comment type="subcellular location">
    <subcellularLocation>
        <location evidence="1">Membrane</location>
        <topology evidence="1">Multi-pass membrane protein</topology>
    </subcellularLocation>
</comment>
<keyword evidence="3" id="KW-0813">Transport</keyword>
<dbReference type="InterPro" id="IPR029569">
    <property type="entry name" value="CALHM"/>
</dbReference>
<reference evidence="10" key="1">
    <citation type="submission" date="2025-08" db="UniProtKB">
        <authorList>
            <consortium name="Ensembl"/>
        </authorList>
    </citation>
    <scope>IDENTIFICATION</scope>
</reference>
<keyword evidence="5 9" id="KW-1133">Transmembrane helix</keyword>
<keyword evidence="6" id="KW-0406">Ion transport</keyword>
<evidence type="ECO:0000256" key="8">
    <source>
        <dbReference type="ARBA" id="ARBA00023303"/>
    </source>
</evidence>
<evidence type="ECO:0000256" key="9">
    <source>
        <dbReference type="SAM" id="Phobius"/>
    </source>
</evidence>
<dbReference type="Ensembl" id="ENSSGRT00000007601.1">
    <property type="protein sequence ID" value="ENSSGRP00000006972.1"/>
    <property type="gene ID" value="ENSSGRG00000004769.1"/>
</dbReference>
<dbReference type="AlphaFoldDB" id="A0A672K814"/>
<organism evidence="10 11">
    <name type="scientific">Sinocyclocheilus grahami</name>
    <name type="common">Dianchi golden-line fish</name>
    <name type="synonym">Barbus grahami</name>
    <dbReference type="NCBI Taxonomy" id="75366"/>
    <lineage>
        <taxon>Eukaryota</taxon>
        <taxon>Metazoa</taxon>
        <taxon>Chordata</taxon>
        <taxon>Craniata</taxon>
        <taxon>Vertebrata</taxon>
        <taxon>Euteleostomi</taxon>
        <taxon>Actinopterygii</taxon>
        <taxon>Neopterygii</taxon>
        <taxon>Teleostei</taxon>
        <taxon>Ostariophysi</taxon>
        <taxon>Cypriniformes</taxon>
        <taxon>Cyprinidae</taxon>
        <taxon>Cyprininae</taxon>
        <taxon>Sinocyclocheilus</taxon>
    </lineage>
</organism>
<protein>
    <submittedName>
        <fullName evidence="10">Uncharacterized protein</fullName>
    </submittedName>
</protein>
<proteinExistence type="inferred from homology"/>
<dbReference type="GO" id="GO:0034220">
    <property type="term" value="P:monoatomic ion transmembrane transport"/>
    <property type="evidence" value="ECO:0007669"/>
    <property type="project" value="UniProtKB-KW"/>
</dbReference>
<dbReference type="Pfam" id="PF14798">
    <property type="entry name" value="Ca_hom_mod"/>
    <property type="match status" value="1"/>
</dbReference>
<evidence type="ECO:0000256" key="1">
    <source>
        <dbReference type="ARBA" id="ARBA00004141"/>
    </source>
</evidence>
<keyword evidence="4 9" id="KW-0812">Transmembrane</keyword>
<reference evidence="10" key="2">
    <citation type="submission" date="2025-09" db="UniProtKB">
        <authorList>
            <consortium name="Ensembl"/>
        </authorList>
    </citation>
    <scope>IDENTIFICATION</scope>
</reference>
<evidence type="ECO:0000256" key="6">
    <source>
        <dbReference type="ARBA" id="ARBA00023065"/>
    </source>
</evidence>
<feature type="transmembrane region" description="Helical" evidence="9">
    <location>
        <begin position="53"/>
        <end position="72"/>
    </location>
</feature>
<accession>A0A672K814</accession>
<sequence length="156" mass="18107">MSVLQNLSKYFKSQLDKTAVFTSFPLSLLLFGLETLLDVQFSCPCGRFWHKELPSLMFAGPPCFTFMLMFLLTRPLKNINIRCFQGCVCATCQNKKKRCNTFCLRLKSFLHCLIPPLVWVVLFFYDVAYSFLVCHTVKKKKKVLLAAKICWCMIYS</sequence>
<evidence type="ECO:0000256" key="7">
    <source>
        <dbReference type="ARBA" id="ARBA00023136"/>
    </source>
</evidence>